<evidence type="ECO:0000313" key="2">
    <source>
        <dbReference type="Proteomes" id="UP000187283"/>
    </source>
</evidence>
<dbReference type="Proteomes" id="UP000187283">
    <property type="component" value="Unassembled WGS sequence"/>
</dbReference>
<organism evidence="1 2">
    <name type="scientific">Smittium culicis</name>
    <dbReference type="NCBI Taxonomy" id="133412"/>
    <lineage>
        <taxon>Eukaryota</taxon>
        <taxon>Fungi</taxon>
        <taxon>Fungi incertae sedis</taxon>
        <taxon>Zoopagomycota</taxon>
        <taxon>Kickxellomycotina</taxon>
        <taxon>Harpellomycetes</taxon>
        <taxon>Harpellales</taxon>
        <taxon>Legeriomycetaceae</taxon>
        <taxon>Smittium</taxon>
    </lineage>
</organism>
<name>A0A1R1XBL8_9FUNG</name>
<dbReference type="OrthoDB" id="10320992at2759"/>
<keyword evidence="2" id="KW-1185">Reference proteome</keyword>
<dbReference type="EMBL" id="LSSN01004161">
    <property type="protein sequence ID" value="OMJ12029.1"/>
    <property type="molecule type" value="Genomic_DNA"/>
</dbReference>
<dbReference type="AlphaFoldDB" id="A0A1R1XBL8"/>
<protein>
    <submittedName>
        <fullName evidence="1">Uncharacterized protein</fullName>
    </submittedName>
</protein>
<gene>
    <name evidence="1" type="ORF">AYI70_g9356</name>
</gene>
<evidence type="ECO:0000313" key="1">
    <source>
        <dbReference type="EMBL" id="OMJ12029.1"/>
    </source>
</evidence>
<proteinExistence type="predicted"/>
<sequence length="82" mass="8680">MPTDRSLCSRAMWGTRSSPFLGTGTTTDVSRHWARLDVGDGRAITSSHTSDGTPSAPGALLLGISRSESVISDHTIVLSHSR</sequence>
<accession>A0A1R1XBL8</accession>
<comment type="caution">
    <text evidence="1">The sequence shown here is derived from an EMBL/GenBank/DDBJ whole genome shotgun (WGS) entry which is preliminary data.</text>
</comment>
<reference evidence="1 2" key="1">
    <citation type="submission" date="2017-01" db="EMBL/GenBank/DDBJ databases">
        <authorList>
            <person name="Mah S.A."/>
            <person name="Swanson W.J."/>
            <person name="Moy G.W."/>
            <person name="Vacquier V.D."/>
        </authorList>
    </citation>
    <scope>NUCLEOTIDE SEQUENCE [LARGE SCALE GENOMIC DNA]</scope>
    <source>
        <strain evidence="1 2">GSMNP</strain>
    </source>
</reference>